<dbReference type="AlphaFoldDB" id="A0A9W6XJR9"/>
<feature type="compositionally biased region" description="Basic and acidic residues" evidence="1">
    <location>
        <begin position="53"/>
        <end position="81"/>
    </location>
</feature>
<evidence type="ECO:0000313" key="3">
    <source>
        <dbReference type="Proteomes" id="UP001165083"/>
    </source>
</evidence>
<keyword evidence="3" id="KW-1185">Reference proteome</keyword>
<comment type="caution">
    <text evidence="2">The sequence shown here is derived from an EMBL/GenBank/DDBJ whole genome shotgun (WGS) entry which is preliminary data.</text>
</comment>
<evidence type="ECO:0000313" key="2">
    <source>
        <dbReference type="EMBL" id="GMF39869.1"/>
    </source>
</evidence>
<proteinExistence type="predicted"/>
<dbReference type="Proteomes" id="UP001165083">
    <property type="component" value="Unassembled WGS sequence"/>
</dbReference>
<organism evidence="2 3">
    <name type="scientific">Phytophthora lilii</name>
    <dbReference type="NCBI Taxonomy" id="2077276"/>
    <lineage>
        <taxon>Eukaryota</taxon>
        <taxon>Sar</taxon>
        <taxon>Stramenopiles</taxon>
        <taxon>Oomycota</taxon>
        <taxon>Peronosporomycetes</taxon>
        <taxon>Peronosporales</taxon>
        <taxon>Peronosporaceae</taxon>
        <taxon>Phytophthora</taxon>
    </lineage>
</organism>
<sequence>MQFGNTCPILYNFSSVNVSGNTAGTATGLAVPTLSITADVNGTSTTGTLADANHSHFQNDKQAQRDFSLEEERRAELDQHDRKRHSKPSRGSLPKPRVGLDPGTVRRWWRSREDIWAAKPHQQRLSGGGRKKTLGVLEDLCWN</sequence>
<name>A0A9W6XJR9_9STRA</name>
<protein>
    <submittedName>
        <fullName evidence="2">Unnamed protein product</fullName>
    </submittedName>
</protein>
<accession>A0A9W6XJR9</accession>
<dbReference type="EMBL" id="BSXW01001912">
    <property type="protein sequence ID" value="GMF39869.1"/>
    <property type="molecule type" value="Genomic_DNA"/>
</dbReference>
<feature type="region of interest" description="Disordered" evidence="1">
    <location>
        <begin position="47"/>
        <end position="104"/>
    </location>
</feature>
<evidence type="ECO:0000256" key="1">
    <source>
        <dbReference type="SAM" id="MobiDB-lite"/>
    </source>
</evidence>
<reference evidence="2" key="1">
    <citation type="submission" date="2023-04" db="EMBL/GenBank/DDBJ databases">
        <title>Phytophthora lilii NBRC 32176.</title>
        <authorList>
            <person name="Ichikawa N."/>
            <person name="Sato H."/>
            <person name="Tonouchi N."/>
        </authorList>
    </citation>
    <scope>NUCLEOTIDE SEQUENCE</scope>
    <source>
        <strain evidence="2">NBRC 32176</strain>
    </source>
</reference>
<gene>
    <name evidence="2" type="ORF">Plil01_001639200</name>
</gene>